<comment type="similarity">
    <text evidence="1">Belongs to the acetyltransferase family. RimI subfamily.</text>
</comment>
<protein>
    <recommendedName>
        <fullName evidence="1">[Ribosomal protein bS18]-alanine N-acetyltransferase</fullName>
        <ecNumber evidence="1">2.3.1.266</ecNumber>
    </recommendedName>
</protein>
<dbReference type="CDD" id="cd04301">
    <property type="entry name" value="NAT_SF"/>
    <property type="match status" value="1"/>
</dbReference>
<dbReference type="AlphaFoldDB" id="A0A2U2AED0"/>
<dbReference type="Proteomes" id="UP000245020">
    <property type="component" value="Unassembled WGS sequence"/>
</dbReference>
<evidence type="ECO:0000313" key="3">
    <source>
        <dbReference type="EMBL" id="PWD81014.1"/>
    </source>
</evidence>
<keyword evidence="1" id="KW-0963">Cytoplasm</keyword>
<dbReference type="GO" id="GO:0008999">
    <property type="term" value="F:protein-N-terminal-alanine acetyltransferase activity"/>
    <property type="evidence" value="ECO:0007669"/>
    <property type="project" value="UniProtKB-UniRule"/>
</dbReference>
<proteinExistence type="inferred from homology"/>
<dbReference type="RefSeq" id="WP_026878630.1">
    <property type="nucleotide sequence ID" value="NZ_BMYA01000002.1"/>
</dbReference>
<evidence type="ECO:0000256" key="1">
    <source>
        <dbReference type="HAMAP-Rule" id="MF_02210"/>
    </source>
</evidence>
<comment type="caution">
    <text evidence="3">The sequence shown here is derived from an EMBL/GenBank/DDBJ whole genome shotgun (WGS) entry which is preliminary data.</text>
</comment>
<comment type="caution">
    <text evidence="1">Lacks conserved residue(s) required for the propagation of feature annotation.</text>
</comment>
<dbReference type="InterPro" id="IPR016181">
    <property type="entry name" value="Acyl_CoA_acyltransferase"/>
</dbReference>
<dbReference type="Pfam" id="PF00583">
    <property type="entry name" value="Acetyltransf_1"/>
    <property type="match status" value="1"/>
</dbReference>
<dbReference type="PANTHER" id="PTHR43617:SF35">
    <property type="entry name" value="[RIBOSOMAL PROTEIN BS18]-ALANINE N-ACETYLTRANSFERASE"/>
    <property type="match status" value="1"/>
</dbReference>
<feature type="active site" description="Proton donor" evidence="1">
    <location>
        <position position="117"/>
    </location>
</feature>
<accession>A0A2U2AED0</accession>
<sequence>MAKIEIVPATLADLDAILEIEARAYPVPWNRAQMEDVFHQKVIRQKLLYDGVLIGYTFVSIILDEGHLLHITVDPKYQGKGLGHVLLDSVLALGETHQLATIFLEVRAGNTPARALYEKRGFNQIGLRKGYYPCLINGREDAIVMAYTLATAFDFK</sequence>
<dbReference type="SUPFAM" id="SSF55729">
    <property type="entry name" value="Acyl-CoA N-acyltransferases (Nat)"/>
    <property type="match status" value="1"/>
</dbReference>
<dbReference type="Gene3D" id="3.40.630.30">
    <property type="match status" value="1"/>
</dbReference>
<dbReference type="NCBIfam" id="TIGR01575">
    <property type="entry name" value="rimI"/>
    <property type="match status" value="1"/>
</dbReference>
<dbReference type="EMBL" id="QEWQ01000004">
    <property type="protein sequence ID" value="PWD81014.1"/>
    <property type="molecule type" value="Genomic_DNA"/>
</dbReference>
<organism evidence="3 4">
    <name type="scientific">Ignatzschineria ureiclastica</name>
    <dbReference type="NCBI Taxonomy" id="472582"/>
    <lineage>
        <taxon>Bacteria</taxon>
        <taxon>Pseudomonadati</taxon>
        <taxon>Pseudomonadota</taxon>
        <taxon>Gammaproteobacteria</taxon>
        <taxon>Cardiobacteriales</taxon>
        <taxon>Ignatzschineriaceae</taxon>
        <taxon>Ignatzschineria</taxon>
    </lineage>
</organism>
<dbReference type="InterPro" id="IPR006464">
    <property type="entry name" value="AcTrfase_RimI/Ard1"/>
</dbReference>
<dbReference type="InterPro" id="IPR000182">
    <property type="entry name" value="GNAT_dom"/>
</dbReference>
<comment type="function">
    <text evidence="1">Acetylates the N-terminal alanine of ribosomal protein bS18.</text>
</comment>
<dbReference type="InterPro" id="IPR050276">
    <property type="entry name" value="MshD_Acetyltransferase"/>
</dbReference>
<dbReference type="HAMAP" id="MF_02210">
    <property type="entry name" value="RimI"/>
    <property type="match status" value="1"/>
</dbReference>
<dbReference type="GO" id="GO:0005737">
    <property type="term" value="C:cytoplasm"/>
    <property type="evidence" value="ECO:0007669"/>
    <property type="project" value="UniProtKB-SubCell"/>
</dbReference>
<dbReference type="PROSITE" id="PS51186">
    <property type="entry name" value="GNAT"/>
    <property type="match status" value="1"/>
</dbReference>
<dbReference type="PANTHER" id="PTHR43617">
    <property type="entry name" value="L-AMINO ACID N-ACETYLTRANSFERASE"/>
    <property type="match status" value="1"/>
</dbReference>
<reference evidence="4" key="1">
    <citation type="submission" date="2018-05" db="EMBL/GenBank/DDBJ databases">
        <title>Ignatzschineria dubaiensis sp. nov., isolated from necrotic foot tissues of dromedaries (Camelus dromedarius) and associated maggots in Dubai, United Arab Emirates.</title>
        <authorList>
            <person name="Tsang C.C."/>
            <person name="Tang J.Y.M."/>
            <person name="Fong J.Y.H."/>
            <person name="Kinne J."/>
            <person name="Lee H.H."/>
            <person name="Joseph M."/>
            <person name="Jose S."/>
            <person name="Schuster R.K."/>
            <person name="Tang Y."/>
            <person name="Sivakumar S."/>
            <person name="Chen J.H.K."/>
            <person name="Teng J.L.L."/>
            <person name="Lau S.K.P."/>
            <person name="Wernery U."/>
            <person name="Woo P.C.Y."/>
        </authorList>
    </citation>
    <scope>NUCLEOTIDE SEQUENCE [LARGE SCALE GENOMIC DNA]</scope>
    <source>
        <strain evidence="4">KCTC 22644</strain>
    </source>
</reference>
<evidence type="ECO:0000313" key="4">
    <source>
        <dbReference type="Proteomes" id="UP000245020"/>
    </source>
</evidence>
<feature type="active site" description="Proton acceptor" evidence="1">
    <location>
        <position position="105"/>
    </location>
</feature>
<comment type="subcellular location">
    <subcellularLocation>
        <location evidence="1">Cytoplasm</location>
    </subcellularLocation>
</comment>
<dbReference type="EC" id="2.3.1.266" evidence="1"/>
<keyword evidence="1" id="KW-0012">Acyltransferase</keyword>
<feature type="binding site" evidence="1">
    <location>
        <position position="110"/>
    </location>
    <ligand>
        <name>acetyl-CoA</name>
        <dbReference type="ChEBI" id="CHEBI:57288"/>
    </ligand>
</feature>
<keyword evidence="1 3" id="KW-0808">Transferase</keyword>
<dbReference type="InterPro" id="IPR043690">
    <property type="entry name" value="RimI"/>
</dbReference>
<name>A0A2U2AED0_9GAMM</name>
<dbReference type="OrthoDB" id="9796919at2"/>
<evidence type="ECO:0000259" key="2">
    <source>
        <dbReference type="PROSITE" id="PS51186"/>
    </source>
</evidence>
<keyword evidence="4" id="KW-1185">Reference proteome</keyword>
<comment type="catalytic activity">
    <reaction evidence="1">
        <text>N-terminal L-alanyl-[ribosomal protein bS18] + acetyl-CoA = N-terminal N(alpha)-acetyl-L-alanyl-[ribosomal protein bS18] + CoA + H(+)</text>
        <dbReference type="Rhea" id="RHEA:43756"/>
        <dbReference type="Rhea" id="RHEA-COMP:10676"/>
        <dbReference type="Rhea" id="RHEA-COMP:10677"/>
        <dbReference type="ChEBI" id="CHEBI:15378"/>
        <dbReference type="ChEBI" id="CHEBI:57287"/>
        <dbReference type="ChEBI" id="CHEBI:57288"/>
        <dbReference type="ChEBI" id="CHEBI:64718"/>
        <dbReference type="ChEBI" id="CHEBI:83683"/>
        <dbReference type="EC" id="2.3.1.266"/>
    </reaction>
</comment>
<gene>
    <name evidence="1 3" type="primary">rimI</name>
    <name evidence="3" type="ORF">DC083_07915</name>
</gene>
<feature type="domain" description="N-acetyltransferase" evidence="2">
    <location>
        <begin position="4"/>
        <end position="150"/>
    </location>
</feature>